<dbReference type="SUPFAM" id="SSF111369">
    <property type="entry name" value="HlyD-like secretion proteins"/>
    <property type="match status" value="1"/>
</dbReference>
<evidence type="ECO:0000256" key="4">
    <source>
        <dbReference type="ARBA" id="ARBA00022692"/>
    </source>
</evidence>
<sequence length="704" mass="82570">MLKNKQKLLPTLRQDLKLLEAMPSETGEKNWLIFDPLQDKYFNISYDAFKLLNHWQNNQDVDKFLDFLQKNDYEIDENSLDIFIEFLRKNSLLQASNSQDVKQLYEEYKKTKVSPFKWLLKNYLFIKIPLFKSDKFLERNLSKVSFFYSSFYKNLVLFLGFIGILFALRNYEEFMNTFSYLFSMEGMIYYILSIIFVKILHELGHAFTAKRNAVRVPTMGVAFLVLFPVMYTDTTDSWKLKSKYKRLQIVLAGVKTELYLALIATFLWAFLPDGILKTIAFIIATTSWITSILINISPFLRFDGYYALSDATNTKNLQPRSFAMARWFLRKYILGLNINPPEFLPLYKQRFFIIYAIATWIYRFFLFLGIALLVYFFAFKVLGIILFIVEIVWFILMPIYNELKIWFKKFNEVSLNMRNITSLILFVLFLGFLIYPWNTKVSMPAVLEAKQFNQLYAKDEAFIQEIFIKEQKQVKQGEVLAVLSSPKKSFELKQVDKKIKLLNLKLNSMAGAKKLLENRLVLEEQLLKLEKQKESLKKDIKNLQIKAPFDGIVSLNENLEKSTWVNKKQPLFTIYNPNSFEVIAYCKEEDYSYIKQSKEAKLLLDNALEKIDTSILSISTFSLPNIEFKELSSLYEGSIASSKNESENIVSQKAYYKVFAKVKNLEKNFSYRQRGVLVVESKPQSILEKAYIKVLATLIKESDF</sequence>
<feature type="transmembrane region" description="Helical" evidence="8">
    <location>
        <begin position="145"/>
        <end position="168"/>
    </location>
</feature>
<evidence type="ECO:0000259" key="10">
    <source>
        <dbReference type="Pfam" id="PF25973"/>
    </source>
</evidence>
<dbReference type="PANTHER" id="PTHR13325">
    <property type="entry name" value="PROTEASE M50 MEMBRANE-BOUND TRANSCRIPTION FACTOR SITE 2 PROTEASE"/>
    <property type="match status" value="1"/>
</dbReference>
<feature type="domain" description="Peptidase M50" evidence="9">
    <location>
        <begin position="189"/>
        <end position="374"/>
    </location>
</feature>
<feature type="transmembrane region" description="Helical" evidence="8">
    <location>
        <begin position="180"/>
        <end position="200"/>
    </location>
</feature>
<accession>A0ABY5E6Q6</accession>
<dbReference type="Proteomes" id="UP001060012">
    <property type="component" value="Chromosome"/>
</dbReference>
<evidence type="ECO:0000313" key="11">
    <source>
        <dbReference type="EMBL" id="UTJ06708.1"/>
    </source>
</evidence>
<name>A0ABY5E6Q6_9BACT</name>
<keyword evidence="4 8" id="KW-0812">Transmembrane</keyword>
<keyword evidence="7" id="KW-0175">Coiled coil</keyword>
<dbReference type="PANTHER" id="PTHR13325:SF3">
    <property type="entry name" value="MEMBRANE-BOUND TRANSCRIPTION FACTOR SITE-2 PROTEASE"/>
    <property type="match status" value="1"/>
</dbReference>
<feature type="transmembrane region" description="Helical" evidence="8">
    <location>
        <begin position="251"/>
        <end position="271"/>
    </location>
</feature>
<evidence type="ECO:0000256" key="2">
    <source>
        <dbReference type="ARBA" id="ARBA00004127"/>
    </source>
</evidence>
<feature type="transmembrane region" description="Helical" evidence="8">
    <location>
        <begin position="352"/>
        <end position="374"/>
    </location>
</feature>
<comment type="similarity">
    <text evidence="3">Belongs to the peptidase M50B family.</text>
</comment>
<dbReference type="Gene3D" id="2.40.50.100">
    <property type="match status" value="1"/>
</dbReference>
<comment type="cofactor">
    <cofactor evidence="1">
        <name>Zn(2+)</name>
        <dbReference type="ChEBI" id="CHEBI:29105"/>
    </cofactor>
</comment>
<comment type="subcellular location">
    <subcellularLocation>
        <location evidence="2">Endomembrane system</location>
        <topology evidence="2">Multi-pass membrane protein</topology>
    </subcellularLocation>
</comment>
<feature type="coiled-coil region" evidence="7">
    <location>
        <begin position="512"/>
        <end position="546"/>
    </location>
</feature>
<evidence type="ECO:0000256" key="5">
    <source>
        <dbReference type="ARBA" id="ARBA00022989"/>
    </source>
</evidence>
<dbReference type="RefSeq" id="WP_254576887.1">
    <property type="nucleotide sequence ID" value="NZ_CP100595.1"/>
</dbReference>
<evidence type="ECO:0000256" key="1">
    <source>
        <dbReference type="ARBA" id="ARBA00001947"/>
    </source>
</evidence>
<evidence type="ECO:0000256" key="6">
    <source>
        <dbReference type="ARBA" id="ARBA00023136"/>
    </source>
</evidence>
<evidence type="ECO:0000256" key="7">
    <source>
        <dbReference type="SAM" id="Coils"/>
    </source>
</evidence>
<proteinExistence type="inferred from homology"/>
<feature type="transmembrane region" description="Helical" evidence="8">
    <location>
        <begin position="420"/>
        <end position="437"/>
    </location>
</feature>
<dbReference type="Pfam" id="PF02163">
    <property type="entry name" value="Peptidase_M50"/>
    <property type="match status" value="1"/>
</dbReference>
<protein>
    <submittedName>
        <fullName evidence="11">HlyD family efflux transporter periplasmic adaptor subunit</fullName>
    </submittedName>
</protein>
<keyword evidence="5 8" id="KW-1133">Transmembrane helix</keyword>
<evidence type="ECO:0000259" key="9">
    <source>
        <dbReference type="Pfam" id="PF02163"/>
    </source>
</evidence>
<keyword evidence="6 8" id="KW-0472">Membrane</keyword>
<evidence type="ECO:0000256" key="8">
    <source>
        <dbReference type="SAM" id="Phobius"/>
    </source>
</evidence>
<keyword evidence="12" id="KW-1185">Reference proteome</keyword>
<dbReference type="InterPro" id="IPR058647">
    <property type="entry name" value="BSH_CzcB-like"/>
</dbReference>
<dbReference type="InterPro" id="IPR001193">
    <property type="entry name" value="MBTPS2"/>
</dbReference>
<gene>
    <name evidence="11" type="ORF">NJU99_01035</name>
</gene>
<evidence type="ECO:0000256" key="3">
    <source>
        <dbReference type="ARBA" id="ARBA00007931"/>
    </source>
</evidence>
<dbReference type="EMBL" id="CP100595">
    <property type="protein sequence ID" value="UTJ06708.1"/>
    <property type="molecule type" value="Genomic_DNA"/>
</dbReference>
<evidence type="ECO:0000313" key="12">
    <source>
        <dbReference type="Proteomes" id="UP001060012"/>
    </source>
</evidence>
<feature type="domain" description="CzcB-like barrel-sandwich hybrid" evidence="10">
    <location>
        <begin position="462"/>
        <end position="574"/>
    </location>
</feature>
<dbReference type="InterPro" id="IPR008915">
    <property type="entry name" value="Peptidase_M50"/>
</dbReference>
<feature type="transmembrane region" description="Helical" evidence="8">
    <location>
        <begin position="278"/>
        <end position="300"/>
    </location>
</feature>
<feature type="transmembrane region" description="Helical" evidence="8">
    <location>
        <begin position="212"/>
        <end position="231"/>
    </location>
</feature>
<dbReference type="Pfam" id="PF25973">
    <property type="entry name" value="BSH_CzcB"/>
    <property type="match status" value="1"/>
</dbReference>
<feature type="transmembrane region" description="Helical" evidence="8">
    <location>
        <begin position="381"/>
        <end position="400"/>
    </location>
</feature>
<reference evidence="11" key="1">
    <citation type="submission" date="2022-07" db="EMBL/GenBank/DDBJ databases">
        <title>Arcobacter roscoffensis sp. nov., a marine bacterium isolated from coastal seawater collected from Roscoff, France.</title>
        <authorList>
            <person name="Pascual J."/>
            <person name="Lepeaux C."/>
            <person name="Methner A."/>
            <person name="Overmann J."/>
        </authorList>
    </citation>
    <scope>NUCLEOTIDE SEQUENCE</scope>
    <source>
        <strain evidence="11">ARW1-2F2</strain>
    </source>
</reference>
<organism evidence="11 12">
    <name type="scientific">Arcobacter roscoffensis</name>
    <dbReference type="NCBI Taxonomy" id="2961520"/>
    <lineage>
        <taxon>Bacteria</taxon>
        <taxon>Pseudomonadati</taxon>
        <taxon>Campylobacterota</taxon>
        <taxon>Epsilonproteobacteria</taxon>
        <taxon>Campylobacterales</taxon>
        <taxon>Arcobacteraceae</taxon>
        <taxon>Arcobacter</taxon>
    </lineage>
</organism>